<dbReference type="GO" id="GO:0140664">
    <property type="term" value="F:ATP-dependent DNA damage sensor activity"/>
    <property type="evidence" value="ECO:0007669"/>
    <property type="project" value="InterPro"/>
</dbReference>
<evidence type="ECO:0000256" key="4">
    <source>
        <dbReference type="ARBA" id="ARBA00023125"/>
    </source>
</evidence>
<dbReference type="SUPFAM" id="SSF52540">
    <property type="entry name" value="P-loop containing nucleoside triphosphate hydrolases"/>
    <property type="match status" value="1"/>
</dbReference>
<keyword evidence="7" id="KW-1185">Reference proteome</keyword>
<dbReference type="PROSITE" id="PS00486">
    <property type="entry name" value="DNA_MISMATCH_REPAIR_2"/>
    <property type="match status" value="1"/>
</dbReference>
<evidence type="ECO:0000313" key="6">
    <source>
        <dbReference type="EMBL" id="CAL4210631.1"/>
    </source>
</evidence>
<evidence type="ECO:0000313" key="7">
    <source>
        <dbReference type="Proteomes" id="UP001497623"/>
    </source>
</evidence>
<evidence type="ECO:0000259" key="5">
    <source>
        <dbReference type="PROSITE" id="PS00486"/>
    </source>
</evidence>
<organism evidence="6 7">
    <name type="scientific">Meganyctiphanes norvegica</name>
    <name type="common">Northern krill</name>
    <name type="synonym">Thysanopoda norvegica</name>
    <dbReference type="NCBI Taxonomy" id="48144"/>
    <lineage>
        <taxon>Eukaryota</taxon>
        <taxon>Metazoa</taxon>
        <taxon>Ecdysozoa</taxon>
        <taxon>Arthropoda</taxon>
        <taxon>Crustacea</taxon>
        <taxon>Multicrustacea</taxon>
        <taxon>Malacostraca</taxon>
        <taxon>Eumalacostraca</taxon>
        <taxon>Eucarida</taxon>
        <taxon>Euphausiacea</taxon>
        <taxon>Euphausiidae</taxon>
        <taxon>Meganyctiphanes</taxon>
    </lineage>
</organism>
<dbReference type="AlphaFoldDB" id="A0AAV2SMS8"/>
<dbReference type="Proteomes" id="UP001497623">
    <property type="component" value="Unassembled WGS sequence"/>
</dbReference>
<feature type="non-terminal residue" evidence="6">
    <location>
        <position position="264"/>
    </location>
</feature>
<protein>
    <recommendedName>
        <fullName evidence="5">DNA mismatch repair proteins mutS family domain-containing protein</fullName>
    </recommendedName>
</protein>
<gene>
    <name evidence="6" type="ORF">MNOR_LOCUS38341</name>
</gene>
<keyword evidence="2" id="KW-0547">Nucleotide-binding</keyword>
<dbReference type="InterPro" id="IPR045076">
    <property type="entry name" value="MutS"/>
</dbReference>
<comment type="caution">
    <text evidence="6">The sequence shown here is derived from an EMBL/GenBank/DDBJ whole genome shotgun (WGS) entry which is preliminary data.</text>
</comment>
<name>A0AAV2SMS8_MEGNR</name>
<dbReference type="InterPro" id="IPR027417">
    <property type="entry name" value="P-loop_NTPase"/>
</dbReference>
<keyword evidence="3" id="KW-0067">ATP-binding</keyword>
<dbReference type="InterPro" id="IPR000432">
    <property type="entry name" value="DNA_mismatch_repair_MutS_C"/>
</dbReference>
<dbReference type="GO" id="GO:0005634">
    <property type="term" value="C:nucleus"/>
    <property type="evidence" value="ECO:0007669"/>
    <property type="project" value="TreeGrafter"/>
</dbReference>
<dbReference type="GO" id="GO:0005524">
    <property type="term" value="F:ATP binding"/>
    <property type="evidence" value="ECO:0007669"/>
    <property type="project" value="UniProtKB-KW"/>
</dbReference>
<sequence>MAPFWEKRRISKLFSFQKGRISLLDTLVAWIQPHILGGKFLSPENCAMVVTGPNMSGKSTYLRQIALIQVLAQIGSFVPASWASVRLVTHLFTHLGSEDSPENNESTFQVQMSDVSHMITVANSQSLVILDELGAGTGAEEGGGLAWAIIETLMAVKATIIFATHLLYLTNLANIYPNITNYHLESEDTGSGRLRLTHVVRQGVTPAKHYGLSLALLTPMPQIVLQRANDLVTHISKKLQLICLNDSEQLIYEIMQCYDQRILA</sequence>
<dbReference type="GO" id="GO:0030983">
    <property type="term" value="F:mismatched DNA binding"/>
    <property type="evidence" value="ECO:0007669"/>
    <property type="project" value="InterPro"/>
</dbReference>
<evidence type="ECO:0000256" key="1">
    <source>
        <dbReference type="ARBA" id="ARBA00006271"/>
    </source>
</evidence>
<dbReference type="GO" id="GO:0007131">
    <property type="term" value="P:reciprocal meiotic recombination"/>
    <property type="evidence" value="ECO:0007669"/>
    <property type="project" value="TreeGrafter"/>
</dbReference>
<evidence type="ECO:0000256" key="3">
    <source>
        <dbReference type="ARBA" id="ARBA00022840"/>
    </source>
</evidence>
<proteinExistence type="inferred from homology"/>
<dbReference type="GO" id="GO:0006298">
    <property type="term" value="P:mismatch repair"/>
    <property type="evidence" value="ECO:0007669"/>
    <property type="project" value="InterPro"/>
</dbReference>
<evidence type="ECO:0000256" key="2">
    <source>
        <dbReference type="ARBA" id="ARBA00022741"/>
    </source>
</evidence>
<dbReference type="EMBL" id="CAXKWB010085981">
    <property type="protein sequence ID" value="CAL4210631.1"/>
    <property type="molecule type" value="Genomic_DNA"/>
</dbReference>
<accession>A0AAV2SMS8</accession>
<keyword evidence="4" id="KW-0238">DNA-binding</keyword>
<dbReference type="SMART" id="SM00534">
    <property type="entry name" value="MUTSac"/>
    <property type="match status" value="1"/>
</dbReference>
<dbReference type="PANTHER" id="PTHR11361:SF21">
    <property type="entry name" value="MUTS PROTEIN HOMOLOG 4"/>
    <property type="match status" value="1"/>
</dbReference>
<feature type="domain" description="DNA mismatch repair proteins mutS family" evidence="5">
    <location>
        <begin position="126"/>
        <end position="142"/>
    </location>
</feature>
<dbReference type="Pfam" id="PF00488">
    <property type="entry name" value="MutS_V"/>
    <property type="match status" value="1"/>
</dbReference>
<dbReference type="PANTHER" id="PTHR11361">
    <property type="entry name" value="DNA MISMATCH REPAIR PROTEIN MUTS FAMILY MEMBER"/>
    <property type="match status" value="1"/>
</dbReference>
<dbReference type="Gene3D" id="3.40.50.300">
    <property type="entry name" value="P-loop containing nucleotide triphosphate hydrolases"/>
    <property type="match status" value="1"/>
</dbReference>
<comment type="similarity">
    <text evidence="1">Belongs to the DNA mismatch repair MutS family.</text>
</comment>
<reference evidence="6 7" key="1">
    <citation type="submission" date="2024-05" db="EMBL/GenBank/DDBJ databases">
        <authorList>
            <person name="Wallberg A."/>
        </authorList>
    </citation>
    <scope>NUCLEOTIDE SEQUENCE [LARGE SCALE GENOMIC DNA]</scope>
</reference>